<dbReference type="Pfam" id="PF00440">
    <property type="entry name" value="TetR_N"/>
    <property type="match status" value="1"/>
</dbReference>
<dbReference type="InterPro" id="IPR009057">
    <property type="entry name" value="Homeodomain-like_sf"/>
</dbReference>
<dbReference type="InterPro" id="IPR025722">
    <property type="entry name" value="TetR"/>
</dbReference>
<reference evidence="4 5" key="1">
    <citation type="submission" date="2018-08" db="EMBL/GenBank/DDBJ databases">
        <authorList>
            <person name="Khan S.A."/>
            <person name="Jeon C.O."/>
            <person name="Chun B.H."/>
            <person name="Jeong S.E."/>
        </authorList>
    </citation>
    <scope>NUCLEOTIDE SEQUENCE [LARGE SCALE GENOMIC DNA]</scope>
    <source>
        <strain evidence="4 5">S-16</strain>
    </source>
</reference>
<dbReference type="RefSeq" id="WP_124538669.1">
    <property type="nucleotide sequence ID" value="NZ_QUSW01000001.1"/>
</dbReference>
<gene>
    <name evidence="4" type="ORF">DZC73_02805</name>
</gene>
<dbReference type="PROSITE" id="PS50977">
    <property type="entry name" value="HTH_TETR_2"/>
    <property type="match status" value="1"/>
</dbReference>
<evidence type="ECO:0000259" key="3">
    <source>
        <dbReference type="PROSITE" id="PS50977"/>
    </source>
</evidence>
<dbReference type="Proteomes" id="UP000267464">
    <property type="component" value="Unassembled WGS sequence"/>
</dbReference>
<proteinExistence type="predicted"/>
<dbReference type="Pfam" id="PF13972">
    <property type="entry name" value="TetR"/>
    <property type="match status" value="1"/>
</dbReference>
<evidence type="ECO:0000256" key="1">
    <source>
        <dbReference type="ARBA" id="ARBA00023125"/>
    </source>
</evidence>
<protein>
    <submittedName>
        <fullName evidence="4">TetR/AcrR family transcriptional regulator</fullName>
    </submittedName>
</protein>
<accession>A0A3N7HUL0</accession>
<organism evidence="4 5">
    <name type="scientific">Piscinibacter terrae</name>
    <dbReference type="NCBI Taxonomy" id="2496871"/>
    <lineage>
        <taxon>Bacteria</taxon>
        <taxon>Pseudomonadati</taxon>
        <taxon>Pseudomonadota</taxon>
        <taxon>Betaproteobacteria</taxon>
        <taxon>Burkholderiales</taxon>
        <taxon>Sphaerotilaceae</taxon>
        <taxon>Piscinibacter</taxon>
    </lineage>
</organism>
<feature type="DNA-binding region" description="H-T-H motif" evidence="2">
    <location>
        <begin position="27"/>
        <end position="46"/>
    </location>
</feature>
<dbReference type="PRINTS" id="PR00455">
    <property type="entry name" value="HTHTETR"/>
</dbReference>
<dbReference type="PANTHER" id="PTHR30055:SF223">
    <property type="entry name" value="HTH-TYPE TRANSCRIPTIONAL REGULATOR UIDR"/>
    <property type="match status" value="1"/>
</dbReference>
<name>A0A3N7HUL0_9BURK</name>
<reference evidence="4 5" key="2">
    <citation type="submission" date="2018-12" db="EMBL/GenBank/DDBJ databases">
        <title>Rhizobacter gummiphilus sp. nov., a rubber-degrading bacterium isolated from the soil of a botanical garden in Japan.</title>
        <authorList>
            <person name="Shunsuke S.S."/>
        </authorList>
    </citation>
    <scope>NUCLEOTIDE SEQUENCE [LARGE SCALE GENOMIC DNA]</scope>
    <source>
        <strain evidence="4 5">S-16</strain>
    </source>
</reference>
<dbReference type="GO" id="GO:0003700">
    <property type="term" value="F:DNA-binding transcription factor activity"/>
    <property type="evidence" value="ECO:0007669"/>
    <property type="project" value="TreeGrafter"/>
</dbReference>
<keyword evidence="1 2" id="KW-0238">DNA-binding</keyword>
<dbReference type="EMBL" id="QUSW01000001">
    <property type="protein sequence ID" value="RQP26000.1"/>
    <property type="molecule type" value="Genomic_DNA"/>
</dbReference>
<dbReference type="PANTHER" id="PTHR30055">
    <property type="entry name" value="HTH-TYPE TRANSCRIPTIONAL REGULATOR RUTR"/>
    <property type="match status" value="1"/>
</dbReference>
<dbReference type="Gene3D" id="1.10.357.10">
    <property type="entry name" value="Tetracycline Repressor, domain 2"/>
    <property type="match status" value="1"/>
</dbReference>
<dbReference type="OrthoDB" id="8770705at2"/>
<comment type="caution">
    <text evidence="4">The sequence shown here is derived from an EMBL/GenBank/DDBJ whole genome shotgun (WGS) entry which is preliminary data.</text>
</comment>
<keyword evidence="5" id="KW-1185">Reference proteome</keyword>
<evidence type="ECO:0000256" key="2">
    <source>
        <dbReference type="PROSITE-ProRule" id="PRU00335"/>
    </source>
</evidence>
<feature type="domain" description="HTH tetR-type" evidence="3">
    <location>
        <begin position="4"/>
        <end position="64"/>
    </location>
</feature>
<evidence type="ECO:0000313" key="5">
    <source>
        <dbReference type="Proteomes" id="UP000267464"/>
    </source>
</evidence>
<dbReference type="InterPro" id="IPR001647">
    <property type="entry name" value="HTH_TetR"/>
</dbReference>
<sequence>MVAPKTRDRILETSLNLFNQEGLAGVSTHRIAAELDMSTGNLHYHFRTKELIVTWLFRRFEERFAPCIDAHANVTALDDLWLSLHLTFEAIDEYRFIYRDIDYLLKEFPELEQRAQALTARNLVATKAMCAGLAEAGVIAASPEDVEMLALQIVFSTTCWFSFKRLTPPQKSPAYGASALAAYYTLTLLSPYVVGESKDYLNYLRAKYLR</sequence>
<dbReference type="InterPro" id="IPR050109">
    <property type="entry name" value="HTH-type_TetR-like_transc_reg"/>
</dbReference>
<dbReference type="SUPFAM" id="SSF46689">
    <property type="entry name" value="Homeodomain-like"/>
    <property type="match status" value="1"/>
</dbReference>
<dbReference type="GO" id="GO:0000976">
    <property type="term" value="F:transcription cis-regulatory region binding"/>
    <property type="evidence" value="ECO:0007669"/>
    <property type="project" value="TreeGrafter"/>
</dbReference>
<dbReference type="AlphaFoldDB" id="A0A3N7HUL0"/>
<evidence type="ECO:0000313" key="4">
    <source>
        <dbReference type="EMBL" id="RQP26000.1"/>
    </source>
</evidence>